<evidence type="ECO:0000313" key="4">
    <source>
        <dbReference type="EMBL" id="GAA4186191.1"/>
    </source>
</evidence>
<dbReference type="SUPFAM" id="SSF46894">
    <property type="entry name" value="C-terminal effector domain of the bipartite response regulators"/>
    <property type="match status" value="1"/>
</dbReference>
<dbReference type="PANTHER" id="PTHR16305:SF35">
    <property type="entry name" value="TRANSCRIPTIONAL ACTIVATOR DOMAIN"/>
    <property type="match status" value="1"/>
</dbReference>
<dbReference type="InterPro" id="IPR027417">
    <property type="entry name" value="P-loop_NTPase"/>
</dbReference>
<dbReference type="PROSITE" id="PS00622">
    <property type="entry name" value="HTH_LUXR_1"/>
    <property type="match status" value="1"/>
</dbReference>
<dbReference type="InterPro" id="IPR036388">
    <property type="entry name" value="WH-like_DNA-bd_sf"/>
</dbReference>
<keyword evidence="1" id="KW-0547">Nucleotide-binding</keyword>
<dbReference type="EMBL" id="BAABBX010000006">
    <property type="protein sequence ID" value="GAA4186191.1"/>
    <property type="molecule type" value="Genomic_DNA"/>
</dbReference>
<dbReference type="SUPFAM" id="SSF52540">
    <property type="entry name" value="P-loop containing nucleoside triphosphate hydrolases"/>
    <property type="match status" value="1"/>
</dbReference>
<comment type="caution">
    <text evidence="4">The sequence shown here is derived from an EMBL/GenBank/DDBJ whole genome shotgun (WGS) entry which is preliminary data.</text>
</comment>
<gene>
    <name evidence="4" type="ORF">GCM10022288_09320</name>
</gene>
<evidence type="ECO:0000313" key="5">
    <source>
        <dbReference type="Proteomes" id="UP001500213"/>
    </source>
</evidence>
<evidence type="ECO:0000256" key="2">
    <source>
        <dbReference type="ARBA" id="ARBA00022840"/>
    </source>
</evidence>
<name>A0ABP8AME1_9MICO</name>
<keyword evidence="5" id="KW-1185">Reference proteome</keyword>
<dbReference type="Gene3D" id="1.10.10.10">
    <property type="entry name" value="Winged helix-like DNA-binding domain superfamily/Winged helix DNA-binding domain"/>
    <property type="match status" value="1"/>
</dbReference>
<feature type="domain" description="HTH luxR-type" evidence="3">
    <location>
        <begin position="909"/>
        <end position="974"/>
    </location>
</feature>
<accession>A0ABP8AME1</accession>
<dbReference type="SMART" id="SM00421">
    <property type="entry name" value="HTH_LUXR"/>
    <property type="match status" value="1"/>
</dbReference>
<dbReference type="InterPro" id="IPR041664">
    <property type="entry name" value="AAA_16"/>
</dbReference>
<dbReference type="RefSeq" id="WP_344774331.1">
    <property type="nucleotide sequence ID" value="NZ_BAABBX010000006.1"/>
</dbReference>
<reference evidence="5" key="1">
    <citation type="journal article" date="2019" name="Int. J. Syst. Evol. Microbiol.">
        <title>The Global Catalogue of Microorganisms (GCM) 10K type strain sequencing project: providing services to taxonomists for standard genome sequencing and annotation.</title>
        <authorList>
            <consortium name="The Broad Institute Genomics Platform"/>
            <consortium name="The Broad Institute Genome Sequencing Center for Infectious Disease"/>
            <person name="Wu L."/>
            <person name="Ma J."/>
        </authorList>
    </citation>
    <scope>NUCLEOTIDE SEQUENCE [LARGE SCALE GENOMIC DNA]</scope>
    <source>
        <strain evidence="5">JCM 17593</strain>
    </source>
</reference>
<organism evidence="4 5">
    <name type="scientific">Gryllotalpicola kribbensis</name>
    <dbReference type="NCBI Taxonomy" id="993084"/>
    <lineage>
        <taxon>Bacteria</taxon>
        <taxon>Bacillati</taxon>
        <taxon>Actinomycetota</taxon>
        <taxon>Actinomycetes</taxon>
        <taxon>Micrococcales</taxon>
        <taxon>Microbacteriaceae</taxon>
        <taxon>Gryllotalpicola</taxon>
    </lineage>
</organism>
<evidence type="ECO:0000259" key="3">
    <source>
        <dbReference type="PROSITE" id="PS50043"/>
    </source>
</evidence>
<dbReference type="Pfam" id="PF13191">
    <property type="entry name" value="AAA_16"/>
    <property type="match status" value="1"/>
</dbReference>
<dbReference type="Proteomes" id="UP001500213">
    <property type="component" value="Unassembled WGS sequence"/>
</dbReference>
<evidence type="ECO:0000256" key="1">
    <source>
        <dbReference type="ARBA" id="ARBA00022741"/>
    </source>
</evidence>
<dbReference type="CDD" id="cd06170">
    <property type="entry name" value="LuxR_C_like"/>
    <property type="match status" value="1"/>
</dbReference>
<dbReference type="PRINTS" id="PR00038">
    <property type="entry name" value="HTHLUXR"/>
</dbReference>
<proteinExistence type="predicted"/>
<dbReference type="InterPro" id="IPR016032">
    <property type="entry name" value="Sig_transdc_resp-reg_C-effctor"/>
</dbReference>
<dbReference type="PANTHER" id="PTHR16305">
    <property type="entry name" value="TESTICULAR SOLUBLE ADENYLYL CYCLASE"/>
    <property type="match status" value="1"/>
</dbReference>
<protein>
    <submittedName>
        <fullName evidence="4">Helix-turn-helix transcriptional regulator</fullName>
    </submittedName>
</protein>
<dbReference type="InterPro" id="IPR000792">
    <property type="entry name" value="Tscrpt_reg_LuxR_C"/>
</dbReference>
<dbReference type="Pfam" id="PF00196">
    <property type="entry name" value="GerE"/>
    <property type="match status" value="1"/>
</dbReference>
<dbReference type="SUPFAM" id="SSF48452">
    <property type="entry name" value="TPR-like"/>
    <property type="match status" value="1"/>
</dbReference>
<keyword evidence="2" id="KW-0067">ATP-binding</keyword>
<dbReference type="InterPro" id="IPR011990">
    <property type="entry name" value="TPR-like_helical_dom_sf"/>
</dbReference>
<dbReference type="PROSITE" id="PS50043">
    <property type="entry name" value="HTH_LUXR_2"/>
    <property type="match status" value="1"/>
</dbReference>
<sequence length="974" mass="102871">MARPTPRMIGREPEYARLLAYLDASEVGVPTAVLITADAGTGKTRLVDEVARTAATRDHTVVRGNCTPSSATRLPFGPIADLMRDLREQHPELRDAVTDEVWAGLAPIAAGWSGAPDPGAVGPADPALSHARLFAAVIATLAAAAAARPLVVVIEDLHWADAASLDLLGFVARKLVDQNILLLTTSRPPRPDDALADFVFEFTRLEVAQTIELEPLSDASIGEIIAETSPELEGPVVAALTARAAGSPFFAARLARHGAKPGLPSDLEQLLRLELRGISPEARHVATVVSAVGGRVAFDDVLSLAEAAAAVDELLERDILSDGGDGDELRLRHALYGEVLGGSATPQQRRAVHAAAADMLMAHGPVDGEHALELGRHLHRAGRLAEARVQLLHGARHALEARSFALARDAYAELLALPGDAGETRDAPAAGTAPDRTALLLEAVPAYHWSGDVATALELLDEAAESPGADAARVAYERGRLLSAEGRVGDSAASFRAVLELIEAGDTQGAPQPGLRARTLAALARDLMNQGDMTASVRTAGQAMAEAAAAGEQHALIDARVTRAVAGTLVPAPAPDAAGYAEAELRECAELALEVDDLEVAIRAYGNLTYVLGVAERDADVIAASREAFEKCGRYGPILSIASSVVSNYVSSLVAVGEWDEALSVARAALSEHVSPSMGIYLHDEIIEIQTLRGEWDDAEAHIRLARTQFGDGVYALQFVVDEAAFELWRGRTDAALAVIAGILDELRRQDDADMVLQAAVVALQAHADAFESRLPRVRNAAADAIADALIGLVRATASEESLSSIGSNLVRTCEAEYARLRGADTAEQWKAIAEASRESAHPFEEAYARYRAGVCALARRSSGEASGLLSRAHELAAQLRARPLSERVLGTVQAGGVKLSAVPEPVERRTPIGGLSDREAQVLELIAEGMSNRDIAHRLFISERTVGVHVSRILGKLGVRNRTEAARAVAAAE</sequence>